<dbReference type="SUPFAM" id="SSF53474">
    <property type="entry name" value="alpha/beta-Hydrolases"/>
    <property type="match status" value="1"/>
</dbReference>
<dbReference type="OrthoDB" id="5311491at2759"/>
<sequence length="366" mass="40694">MEATQTHTQSQFQFQTGKIPVDALGTELFYVDSGPPVPDSNYTTVILIHGSGINGKIFEHLVPFAQASSSSNSNHGNHGLRLIIPNRRDYTFSTPYTDSELEDLKAGKEEALQRTGKEMVEVCKYLIERKMVCKITDDGEGKGKGGGKTGGKKGGIVFLGWSMGNATVLSLFGWPEAVPSQGGNGKEDLELLDAYVRRMILWGEFEIPEEMASNFGEWVTDYWDHPDLSLREASSACLEYTTKRPKNSRPSIRNLVVEDPNPNSTTLPGSGLPRSDIFEPAAQGRSEMPMYFEPMQGTIKKQAYKALWNPDPEGGFVLPKVDVVWLTGTKAPWYCVWGWEIDGANHLAQWDEPEKFWSALVDAVMY</sequence>
<name>A0A8H5CEW7_9AGAR</name>
<evidence type="ECO:0000256" key="1">
    <source>
        <dbReference type="SAM" id="MobiDB-lite"/>
    </source>
</evidence>
<organism evidence="2 3">
    <name type="scientific">Tetrapyrgos nigripes</name>
    <dbReference type="NCBI Taxonomy" id="182062"/>
    <lineage>
        <taxon>Eukaryota</taxon>
        <taxon>Fungi</taxon>
        <taxon>Dikarya</taxon>
        <taxon>Basidiomycota</taxon>
        <taxon>Agaricomycotina</taxon>
        <taxon>Agaricomycetes</taxon>
        <taxon>Agaricomycetidae</taxon>
        <taxon>Agaricales</taxon>
        <taxon>Marasmiineae</taxon>
        <taxon>Marasmiaceae</taxon>
        <taxon>Tetrapyrgos</taxon>
    </lineage>
</organism>
<comment type="caution">
    <text evidence="2">The sequence shown here is derived from an EMBL/GenBank/DDBJ whole genome shotgun (WGS) entry which is preliminary data.</text>
</comment>
<protein>
    <recommendedName>
        <fullName evidence="4">AB hydrolase-1 domain-containing protein</fullName>
    </recommendedName>
</protein>
<dbReference type="Gene3D" id="3.40.50.1820">
    <property type="entry name" value="alpha/beta hydrolase"/>
    <property type="match status" value="1"/>
</dbReference>
<accession>A0A8H5CEW7</accession>
<keyword evidence="3" id="KW-1185">Reference proteome</keyword>
<dbReference type="InterPro" id="IPR029058">
    <property type="entry name" value="AB_hydrolase_fold"/>
</dbReference>
<evidence type="ECO:0008006" key="4">
    <source>
        <dbReference type="Google" id="ProtNLM"/>
    </source>
</evidence>
<dbReference type="EMBL" id="JAACJM010000175">
    <property type="protein sequence ID" value="KAF5340475.1"/>
    <property type="molecule type" value="Genomic_DNA"/>
</dbReference>
<feature type="region of interest" description="Disordered" evidence="1">
    <location>
        <begin position="244"/>
        <end position="274"/>
    </location>
</feature>
<reference evidence="2 3" key="1">
    <citation type="journal article" date="2020" name="ISME J.">
        <title>Uncovering the hidden diversity of litter-decomposition mechanisms in mushroom-forming fungi.</title>
        <authorList>
            <person name="Floudas D."/>
            <person name="Bentzer J."/>
            <person name="Ahren D."/>
            <person name="Johansson T."/>
            <person name="Persson P."/>
            <person name="Tunlid A."/>
        </authorList>
    </citation>
    <scope>NUCLEOTIDE SEQUENCE [LARGE SCALE GENOMIC DNA]</scope>
    <source>
        <strain evidence="2 3">CBS 291.85</strain>
    </source>
</reference>
<dbReference type="Proteomes" id="UP000559256">
    <property type="component" value="Unassembled WGS sequence"/>
</dbReference>
<evidence type="ECO:0000313" key="3">
    <source>
        <dbReference type="Proteomes" id="UP000559256"/>
    </source>
</evidence>
<evidence type="ECO:0000313" key="2">
    <source>
        <dbReference type="EMBL" id="KAF5340475.1"/>
    </source>
</evidence>
<proteinExistence type="predicted"/>
<gene>
    <name evidence="2" type="ORF">D9758_014555</name>
</gene>
<dbReference type="AlphaFoldDB" id="A0A8H5CEW7"/>